<feature type="domain" description="Acyl-CoA oxidase/dehydrogenase middle" evidence="10">
    <location>
        <begin position="122"/>
        <end position="217"/>
    </location>
</feature>
<dbReference type="FunFam" id="2.40.110.10:FF:000001">
    <property type="entry name" value="Acyl-CoA dehydrogenase, mitochondrial"/>
    <property type="match status" value="1"/>
</dbReference>
<dbReference type="InterPro" id="IPR006091">
    <property type="entry name" value="Acyl-CoA_Oxase/DH_mid-dom"/>
</dbReference>
<dbReference type="GO" id="GO:0050660">
    <property type="term" value="F:flavin adenine dinucleotide binding"/>
    <property type="evidence" value="ECO:0007669"/>
    <property type="project" value="InterPro"/>
</dbReference>
<comment type="cofactor">
    <cofactor evidence="1 8">
        <name>FAD</name>
        <dbReference type="ChEBI" id="CHEBI:57692"/>
    </cofactor>
</comment>
<keyword evidence="3 8" id="KW-0285">Flavoprotein</keyword>
<dbReference type="InterPro" id="IPR037069">
    <property type="entry name" value="AcylCoA_DH/ox_N_sf"/>
</dbReference>
<dbReference type="PANTHER" id="PTHR43884:SF12">
    <property type="entry name" value="ISOVALERYL-COA DEHYDROGENASE, MITOCHONDRIAL-RELATED"/>
    <property type="match status" value="1"/>
</dbReference>
<proteinExistence type="inferred from homology"/>
<dbReference type="InterPro" id="IPR046373">
    <property type="entry name" value="Acyl-CoA_Oxase/DH_mid-dom_sf"/>
</dbReference>
<dbReference type="FunFam" id="1.10.540.10:FF:000026">
    <property type="entry name" value="Acyl-CoA dehydrogenase medium chain"/>
    <property type="match status" value="1"/>
</dbReference>
<dbReference type="Proteomes" id="UP000702544">
    <property type="component" value="Unassembled WGS sequence"/>
</dbReference>
<name>A0AAE5CCU1_9BACT</name>
<dbReference type="Pfam" id="PF02770">
    <property type="entry name" value="Acyl-CoA_dh_M"/>
    <property type="match status" value="1"/>
</dbReference>
<dbReference type="Gene3D" id="1.10.540.10">
    <property type="entry name" value="Acyl-CoA dehydrogenase/oxidase, N-terminal domain"/>
    <property type="match status" value="1"/>
</dbReference>
<dbReference type="PROSITE" id="PS00072">
    <property type="entry name" value="ACYL_COA_DH_1"/>
    <property type="match status" value="1"/>
</dbReference>
<protein>
    <recommendedName>
        <fullName evidence="7">Cyclohex-1-ene-1-carbonyl-CoA dehydrogenase</fullName>
        <ecNumber evidence="6">1.3.8.10</ecNumber>
    </recommendedName>
</protein>
<keyword evidence="5 8" id="KW-0560">Oxidoreductase</keyword>
<organism evidence="12 13">
    <name type="scientific">Candidatus Kutchimonas denitrificans</name>
    <dbReference type="NCBI Taxonomy" id="3056748"/>
    <lineage>
        <taxon>Bacteria</taxon>
        <taxon>Pseudomonadati</taxon>
        <taxon>Gemmatimonadota</taxon>
        <taxon>Gemmatimonadia</taxon>
        <taxon>Candidatus Palauibacterales</taxon>
        <taxon>Candidatus Palauibacteraceae</taxon>
        <taxon>Candidatus Kutchimonas</taxon>
    </lineage>
</organism>
<dbReference type="SUPFAM" id="SSF56645">
    <property type="entry name" value="Acyl-CoA dehydrogenase NM domain-like"/>
    <property type="match status" value="1"/>
</dbReference>
<dbReference type="InterPro" id="IPR006089">
    <property type="entry name" value="Acyl-CoA_DH_CS"/>
</dbReference>
<evidence type="ECO:0000256" key="3">
    <source>
        <dbReference type="ARBA" id="ARBA00022630"/>
    </source>
</evidence>
<feature type="domain" description="Acyl-CoA dehydrogenase/oxidase N-terminal" evidence="11">
    <location>
        <begin position="8"/>
        <end position="118"/>
    </location>
</feature>
<gene>
    <name evidence="12" type="ORF">GWO12_15275</name>
</gene>
<evidence type="ECO:0000259" key="10">
    <source>
        <dbReference type="Pfam" id="PF02770"/>
    </source>
</evidence>
<dbReference type="InterPro" id="IPR009075">
    <property type="entry name" value="AcylCo_DH/oxidase_C"/>
</dbReference>
<dbReference type="InterPro" id="IPR009100">
    <property type="entry name" value="AcylCoA_DH/oxidase_NM_dom_sf"/>
</dbReference>
<evidence type="ECO:0000256" key="6">
    <source>
        <dbReference type="ARBA" id="ARBA00066362"/>
    </source>
</evidence>
<accession>A0AAE5CCU1</accession>
<dbReference type="PROSITE" id="PS00073">
    <property type="entry name" value="ACYL_COA_DH_2"/>
    <property type="match status" value="1"/>
</dbReference>
<evidence type="ECO:0000256" key="4">
    <source>
        <dbReference type="ARBA" id="ARBA00022827"/>
    </source>
</evidence>
<dbReference type="FunFam" id="1.20.140.10:FF:000004">
    <property type="entry name" value="Acyl-CoA dehydrogenase FadE25"/>
    <property type="match status" value="1"/>
</dbReference>
<comment type="caution">
    <text evidence="12">The sequence shown here is derived from an EMBL/GenBank/DDBJ whole genome shotgun (WGS) entry which is preliminary data.</text>
</comment>
<evidence type="ECO:0000259" key="9">
    <source>
        <dbReference type="Pfam" id="PF00441"/>
    </source>
</evidence>
<evidence type="ECO:0000313" key="12">
    <source>
        <dbReference type="EMBL" id="NIR76443.1"/>
    </source>
</evidence>
<reference evidence="12 13" key="1">
    <citation type="submission" date="2020-01" db="EMBL/GenBank/DDBJ databases">
        <title>Genomes assembled from Gulf of Kutch pelagic sediment metagenomes.</title>
        <authorList>
            <person name="Chandrashekar M."/>
            <person name="Mahajan M.S."/>
            <person name="Dave K.J."/>
            <person name="Vatsa P."/>
            <person name="Nathani N.M."/>
        </authorList>
    </citation>
    <scope>NUCLEOTIDE SEQUENCE [LARGE SCALE GENOMIC DNA]</scope>
    <source>
        <strain evidence="12">KS3-K002</strain>
    </source>
</reference>
<dbReference type="InterPro" id="IPR013786">
    <property type="entry name" value="AcylCoA_DH/ox_N"/>
</dbReference>
<dbReference type="PANTHER" id="PTHR43884">
    <property type="entry name" value="ACYL-COA DEHYDROGENASE"/>
    <property type="match status" value="1"/>
</dbReference>
<dbReference type="Gene3D" id="1.20.140.10">
    <property type="entry name" value="Butyryl-CoA Dehydrogenase, subunit A, domain 3"/>
    <property type="match status" value="1"/>
</dbReference>
<dbReference type="Gene3D" id="2.40.110.10">
    <property type="entry name" value="Butyryl-CoA Dehydrogenase, subunit A, domain 2"/>
    <property type="match status" value="1"/>
</dbReference>
<comment type="similarity">
    <text evidence="2 8">Belongs to the acyl-CoA dehydrogenase family.</text>
</comment>
<dbReference type="Pfam" id="PF00441">
    <property type="entry name" value="Acyl-CoA_dh_1"/>
    <property type="match status" value="1"/>
</dbReference>
<evidence type="ECO:0000256" key="2">
    <source>
        <dbReference type="ARBA" id="ARBA00009347"/>
    </source>
</evidence>
<sequence>MIEELYSPQQIELRNRAREVAETAMRPVAAKYDEAQEYPWEVQKAIKEAGLSGVWIPEEYGGVGGGVLDLCIVVEEFSRACGGMGVGFAVNALGSFPILVGGTDEQKERWLPGIAAGEKLIAFGLSEKEAGSDAGSMKTRAERDGDDYVLNGEKKWNTGGAVASYNTIFAVTEPGRGARGISAFVVEKETPGYRVGKHEDKMGIRCVPVVEIHLEDCRVPADNLLGGAEGRGFKHAMITLDRARPGVAAQAVGLAQGALDLAMEYTHSRQQFGQPVSSFQGVQWMFADMATQIEAARQLVHYAARAIDSGRKAITKLSAMCKLMATDVAMKVTTDCVQLFGGYGYCKDYPIEKYMRDAKITQIYEGTNQIQRLVIARNLLREAASAAS</sequence>
<evidence type="ECO:0000256" key="1">
    <source>
        <dbReference type="ARBA" id="ARBA00001974"/>
    </source>
</evidence>
<dbReference type="PIRSF" id="PIRSF016578">
    <property type="entry name" value="HsaA"/>
    <property type="match status" value="1"/>
</dbReference>
<dbReference type="SUPFAM" id="SSF47203">
    <property type="entry name" value="Acyl-CoA dehydrogenase C-terminal domain-like"/>
    <property type="match status" value="1"/>
</dbReference>
<dbReference type="Pfam" id="PF02771">
    <property type="entry name" value="Acyl-CoA_dh_N"/>
    <property type="match status" value="1"/>
</dbReference>
<feature type="domain" description="Acyl-CoA dehydrogenase/oxidase C-terminal" evidence="9">
    <location>
        <begin position="230"/>
        <end position="380"/>
    </location>
</feature>
<dbReference type="InterPro" id="IPR036250">
    <property type="entry name" value="AcylCo_DH-like_C"/>
</dbReference>
<keyword evidence="4 8" id="KW-0274">FAD</keyword>
<evidence type="ECO:0000259" key="11">
    <source>
        <dbReference type="Pfam" id="PF02771"/>
    </source>
</evidence>
<dbReference type="EC" id="1.3.8.10" evidence="6"/>
<evidence type="ECO:0000256" key="7">
    <source>
        <dbReference type="ARBA" id="ARBA00072305"/>
    </source>
</evidence>
<dbReference type="AlphaFoldDB" id="A0AAE5CCU1"/>
<evidence type="ECO:0000313" key="13">
    <source>
        <dbReference type="Proteomes" id="UP000702544"/>
    </source>
</evidence>
<dbReference type="GO" id="GO:0003995">
    <property type="term" value="F:acyl-CoA dehydrogenase activity"/>
    <property type="evidence" value="ECO:0007669"/>
    <property type="project" value="InterPro"/>
</dbReference>
<evidence type="ECO:0000256" key="5">
    <source>
        <dbReference type="ARBA" id="ARBA00023002"/>
    </source>
</evidence>
<dbReference type="EMBL" id="JAACAK010000130">
    <property type="protein sequence ID" value="NIR76443.1"/>
    <property type="molecule type" value="Genomic_DNA"/>
</dbReference>
<evidence type="ECO:0000256" key="8">
    <source>
        <dbReference type="RuleBase" id="RU362125"/>
    </source>
</evidence>